<evidence type="ECO:0000313" key="2">
    <source>
        <dbReference type="EMBL" id="KAG6921020.1"/>
    </source>
</evidence>
<dbReference type="EMBL" id="JAHGAV010002981">
    <property type="protein sequence ID" value="KAG6921020.1"/>
    <property type="molecule type" value="Genomic_DNA"/>
</dbReference>
<feature type="non-terminal residue" evidence="2">
    <location>
        <position position="128"/>
    </location>
</feature>
<accession>A0A8T1RWQ7</accession>
<dbReference type="OrthoDB" id="10251154at2759"/>
<proteinExistence type="predicted"/>
<sequence length="128" mass="14214">KKKMTKKLQRYWEAASQLDTPAAAPPRAKRRRNEKTRPRAGAKGSLEARKGPRASGAAGRISGKRDPFPGAAPLPRHKVKKFQRGQKSQLAEVSSRRLRDRLASLEQKVELAAQEAARMELLLPEEPG</sequence>
<feature type="region of interest" description="Disordered" evidence="1">
    <location>
        <begin position="1"/>
        <end position="93"/>
    </location>
</feature>
<feature type="compositionally biased region" description="Basic residues" evidence="1">
    <location>
        <begin position="75"/>
        <end position="84"/>
    </location>
</feature>
<name>A0A8T1RWQ7_CHESE</name>
<reference evidence="2 3" key="1">
    <citation type="journal article" date="2020" name="G3 (Bethesda)">
        <title>Draft Genome of the Common Snapping Turtle, Chelydra serpentina, a Model for Phenotypic Plasticity in Reptiles.</title>
        <authorList>
            <person name="Das D."/>
            <person name="Singh S.K."/>
            <person name="Bierstedt J."/>
            <person name="Erickson A."/>
            <person name="Galli G.L.J."/>
            <person name="Crossley D.A. 2nd"/>
            <person name="Rhen T."/>
        </authorList>
    </citation>
    <scope>NUCLEOTIDE SEQUENCE [LARGE SCALE GENOMIC DNA]</scope>
    <source>
        <strain evidence="2">KW</strain>
    </source>
</reference>
<comment type="caution">
    <text evidence="2">The sequence shown here is derived from an EMBL/GenBank/DDBJ whole genome shotgun (WGS) entry which is preliminary data.</text>
</comment>
<organism evidence="2 3">
    <name type="scientific">Chelydra serpentina</name>
    <name type="common">Snapping turtle</name>
    <name type="synonym">Testudo serpentina</name>
    <dbReference type="NCBI Taxonomy" id="8475"/>
    <lineage>
        <taxon>Eukaryota</taxon>
        <taxon>Metazoa</taxon>
        <taxon>Chordata</taxon>
        <taxon>Craniata</taxon>
        <taxon>Vertebrata</taxon>
        <taxon>Euteleostomi</taxon>
        <taxon>Archelosauria</taxon>
        <taxon>Testudinata</taxon>
        <taxon>Testudines</taxon>
        <taxon>Cryptodira</taxon>
        <taxon>Durocryptodira</taxon>
        <taxon>Americhelydia</taxon>
        <taxon>Chelydroidea</taxon>
        <taxon>Chelydridae</taxon>
        <taxon>Chelydra</taxon>
    </lineage>
</organism>
<protein>
    <submittedName>
        <fullName evidence="2">WD repeat domain 46</fullName>
    </submittedName>
</protein>
<gene>
    <name evidence="2" type="primary">WDR46</name>
    <name evidence="2" type="ORF">G0U57_011058</name>
</gene>
<feature type="compositionally biased region" description="Basic residues" evidence="1">
    <location>
        <begin position="27"/>
        <end position="40"/>
    </location>
</feature>
<keyword evidence="3" id="KW-1185">Reference proteome</keyword>
<dbReference type="Proteomes" id="UP000765507">
    <property type="component" value="Unassembled WGS sequence"/>
</dbReference>
<dbReference type="AlphaFoldDB" id="A0A8T1RWQ7"/>
<evidence type="ECO:0000313" key="3">
    <source>
        <dbReference type="Proteomes" id="UP000765507"/>
    </source>
</evidence>
<evidence type="ECO:0000256" key="1">
    <source>
        <dbReference type="SAM" id="MobiDB-lite"/>
    </source>
</evidence>